<dbReference type="Proteomes" id="UP000182011">
    <property type="component" value="Unassembled WGS sequence"/>
</dbReference>
<sequence length="335" mass="38673">MPKYGIILLNLGGPDSIKNVERFLYNLFSDPDIFKFPFSQATQKVFARLISKLRAKKVIKYYQQIGGRSPILSYTLVQAKLLEKKLKPFLDCKVYIGMRYWRPLINEALEMALKDDTQKIILLPLYPQYSTTTTGSSFNEFYRSLKKLNIDNKEIIEIKSYPNNEIYVKAMVERIEEAMANFNMDDLENLVLIFSAHSVPVKFIKNGDPYLDETIKSYNAILDYLRNKSERKEIYKNIRTELCFQSKVGPVKWLEPSTVETVQKLAKEGIKNMLVVPLSFVSDNIETLYELGIFVRDIAIKNGVKKFVVAEALNDSETFIEALKNIVLEAVKDEK</sequence>
<comment type="pathway">
    <text evidence="7 8">Porphyrin-containing compound metabolism; protoheme biosynthesis; protoheme from protoporphyrin-IX: step 1/1.</text>
</comment>
<comment type="function">
    <text evidence="7 8">Catalyzes the ferrous insertion into protoporphyrin IX.</text>
</comment>
<dbReference type="Pfam" id="PF00762">
    <property type="entry name" value="Ferrochelatase"/>
    <property type="match status" value="1"/>
</dbReference>
<evidence type="ECO:0000313" key="9">
    <source>
        <dbReference type="EMBL" id="CUS83205.1"/>
    </source>
</evidence>
<evidence type="ECO:0000256" key="1">
    <source>
        <dbReference type="ARBA" id="ARBA00007718"/>
    </source>
</evidence>
<dbReference type="HAMAP" id="MF_00323">
    <property type="entry name" value="Ferrochelatase"/>
    <property type="match status" value="1"/>
</dbReference>
<evidence type="ECO:0000313" key="10">
    <source>
        <dbReference type="EMBL" id="CUU07831.1"/>
    </source>
</evidence>
<keyword evidence="7 8" id="KW-0963">Cytoplasm</keyword>
<dbReference type="GO" id="GO:0004325">
    <property type="term" value="F:ferrochelatase activity"/>
    <property type="evidence" value="ECO:0007669"/>
    <property type="project" value="UniProtKB-UniRule"/>
</dbReference>
<organism evidence="10 11">
    <name type="scientific">Candidatus Kryptonium thompsonii</name>
    <dbReference type="NCBI Taxonomy" id="1633631"/>
    <lineage>
        <taxon>Bacteria</taxon>
        <taxon>Pseudomonadati</taxon>
        <taxon>Candidatus Kryptoniota</taxon>
        <taxon>Candidatus Kryptonium</taxon>
    </lineage>
</organism>
<evidence type="ECO:0000256" key="8">
    <source>
        <dbReference type="RuleBase" id="RU000607"/>
    </source>
</evidence>
<dbReference type="UniPathway" id="UPA00252">
    <property type="reaction ID" value="UER00325"/>
</dbReference>
<dbReference type="FunFam" id="3.40.50.1400:FF:000006">
    <property type="entry name" value="Ferrochelatase"/>
    <property type="match status" value="1"/>
</dbReference>
<accession>A0A0P1P134</accession>
<accession>A0A0P1M315</accession>
<keyword evidence="12" id="KW-1185">Reference proteome</keyword>
<reference evidence="9 12" key="1">
    <citation type="submission" date="2015-11" db="EMBL/GenBank/DDBJ databases">
        <authorList>
            <person name="Varghese N."/>
        </authorList>
    </citation>
    <scope>NUCLEOTIDE SEQUENCE [LARGE SCALE GENOMIC DNA]</scope>
    <source>
        <strain evidence="9 12">JGI-8</strain>
    </source>
</reference>
<proteinExistence type="inferred from homology"/>
<evidence type="ECO:0000256" key="5">
    <source>
        <dbReference type="ARBA" id="ARBA00023244"/>
    </source>
</evidence>
<dbReference type="GO" id="GO:0005737">
    <property type="term" value="C:cytoplasm"/>
    <property type="evidence" value="ECO:0007669"/>
    <property type="project" value="UniProtKB-SubCell"/>
</dbReference>
<evidence type="ECO:0000256" key="3">
    <source>
        <dbReference type="ARBA" id="ARBA00023133"/>
    </source>
</evidence>
<dbReference type="Proteomes" id="UP000182200">
    <property type="component" value="Unassembled WGS sequence"/>
</dbReference>
<dbReference type="PROSITE" id="PS00534">
    <property type="entry name" value="FERROCHELATASE"/>
    <property type="match status" value="1"/>
</dbReference>
<dbReference type="InterPro" id="IPR033644">
    <property type="entry name" value="Ferrochelatase_C"/>
</dbReference>
<feature type="binding site" evidence="7">
    <location>
        <position position="286"/>
    </location>
    <ligand>
        <name>Fe(2+)</name>
        <dbReference type="ChEBI" id="CHEBI:29033"/>
    </ligand>
</feature>
<dbReference type="AlphaFoldDB" id="A0A0P1LLM2"/>
<dbReference type="EMBL" id="CZVI01000006">
    <property type="protein sequence ID" value="CUS83205.1"/>
    <property type="molecule type" value="Genomic_DNA"/>
</dbReference>
<dbReference type="EC" id="4.98.1.1" evidence="7 8"/>
<dbReference type="PANTHER" id="PTHR11108">
    <property type="entry name" value="FERROCHELATASE"/>
    <property type="match status" value="1"/>
</dbReference>
<feature type="binding site" evidence="7">
    <location>
        <position position="197"/>
    </location>
    <ligand>
        <name>Fe(2+)</name>
        <dbReference type="ChEBI" id="CHEBI:29033"/>
    </ligand>
</feature>
<evidence type="ECO:0000256" key="2">
    <source>
        <dbReference type="ARBA" id="ARBA00023004"/>
    </source>
</evidence>
<dbReference type="GO" id="GO:0006783">
    <property type="term" value="P:heme biosynthetic process"/>
    <property type="evidence" value="ECO:0007669"/>
    <property type="project" value="UniProtKB-UniRule"/>
</dbReference>
<accession>A0A0P1LR95</accession>
<evidence type="ECO:0000256" key="6">
    <source>
        <dbReference type="ARBA" id="ARBA00024536"/>
    </source>
</evidence>
<comment type="catalytic activity">
    <reaction evidence="6">
        <text>Fe-coproporphyrin III + 2 H(+) = coproporphyrin III + Fe(2+)</text>
        <dbReference type="Rhea" id="RHEA:49572"/>
        <dbReference type="ChEBI" id="CHEBI:15378"/>
        <dbReference type="ChEBI" id="CHEBI:29033"/>
        <dbReference type="ChEBI" id="CHEBI:68438"/>
        <dbReference type="ChEBI" id="CHEBI:131725"/>
        <dbReference type="EC" id="4.99.1.9"/>
    </reaction>
    <physiologicalReaction direction="right-to-left" evidence="6">
        <dbReference type="Rhea" id="RHEA:49574"/>
    </physiologicalReaction>
</comment>
<accession>A0A0P1LLM2</accession>
<dbReference type="GO" id="GO:0046872">
    <property type="term" value="F:metal ion binding"/>
    <property type="evidence" value="ECO:0007669"/>
    <property type="project" value="UniProtKB-KW"/>
</dbReference>
<dbReference type="EMBL" id="FAOP01000007">
    <property type="protein sequence ID" value="CUU07831.1"/>
    <property type="molecule type" value="Genomic_DNA"/>
</dbReference>
<dbReference type="InterPro" id="IPR033659">
    <property type="entry name" value="Ferrochelatase_N"/>
</dbReference>
<keyword evidence="5 7" id="KW-0627">Porphyrin biosynthesis</keyword>
<accession>A0A0P1MI61</accession>
<evidence type="ECO:0000256" key="7">
    <source>
        <dbReference type="HAMAP-Rule" id="MF_00323"/>
    </source>
</evidence>
<keyword evidence="4 7" id="KW-0456">Lyase</keyword>
<accession>A0A0S4N959</accession>
<evidence type="ECO:0000256" key="4">
    <source>
        <dbReference type="ARBA" id="ARBA00023239"/>
    </source>
</evidence>
<dbReference type="InterPro" id="IPR001015">
    <property type="entry name" value="Ferrochelatase"/>
</dbReference>
<accession>A0A0P1LNV4</accession>
<accession>A0A0P1LM16</accession>
<dbReference type="CDD" id="cd00419">
    <property type="entry name" value="Ferrochelatase_C"/>
    <property type="match status" value="1"/>
</dbReference>
<keyword evidence="2 7" id="KW-0408">Iron</keyword>
<reference evidence="10 11" key="2">
    <citation type="submission" date="2015-11" db="EMBL/GenBank/DDBJ databases">
        <authorList>
            <person name="Zhang Y."/>
            <person name="Guo Z."/>
        </authorList>
    </citation>
    <scope>NUCLEOTIDE SEQUENCE [LARGE SCALE GENOMIC DNA]</scope>
    <source>
        <strain evidence="10">JGI-4</strain>
    </source>
</reference>
<evidence type="ECO:0000313" key="12">
    <source>
        <dbReference type="Proteomes" id="UP000182200"/>
    </source>
</evidence>
<comment type="subcellular location">
    <subcellularLocation>
        <location evidence="7 8">Cytoplasm</location>
    </subcellularLocation>
</comment>
<dbReference type="STRING" id="1633631.GCA_001442925_01910"/>
<dbReference type="SUPFAM" id="SSF53800">
    <property type="entry name" value="Chelatase"/>
    <property type="match status" value="1"/>
</dbReference>
<evidence type="ECO:0000313" key="11">
    <source>
        <dbReference type="Proteomes" id="UP000182011"/>
    </source>
</evidence>
<comment type="catalytic activity">
    <reaction evidence="7 8">
        <text>heme b + 2 H(+) = protoporphyrin IX + Fe(2+)</text>
        <dbReference type="Rhea" id="RHEA:22584"/>
        <dbReference type="ChEBI" id="CHEBI:15378"/>
        <dbReference type="ChEBI" id="CHEBI:29033"/>
        <dbReference type="ChEBI" id="CHEBI:57306"/>
        <dbReference type="ChEBI" id="CHEBI:60344"/>
        <dbReference type="EC" id="4.98.1.1"/>
    </reaction>
</comment>
<dbReference type="Gene3D" id="3.40.50.1400">
    <property type="match status" value="2"/>
</dbReference>
<comment type="similarity">
    <text evidence="1 7 8">Belongs to the ferrochelatase family.</text>
</comment>
<dbReference type="InterPro" id="IPR019772">
    <property type="entry name" value="Ferrochelatase_AS"/>
</dbReference>
<keyword evidence="7" id="KW-0479">Metal-binding</keyword>
<keyword evidence="3 7" id="KW-0350">Heme biosynthesis</keyword>
<dbReference type="PANTHER" id="PTHR11108:SF1">
    <property type="entry name" value="FERROCHELATASE, MITOCHONDRIAL"/>
    <property type="match status" value="1"/>
</dbReference>
<gene>
    <name evidence="7" type="primary">hemH</name>
    <name evidence="10" type="ORF">JGI4_01915</name>
    <name evidence="9" type="ORF">JGI8_00680</name>
</gene>
<name>A0A0P1LLM2_9BACT</name>
<dbReference type="CDD" id="cd03411">
    <property type="entry name" value="Ferrochelatase_N"/>
    <property type="match status" value="1"/>
</dbReference>
<protein>
    <recommendedName>
        <fullName evidence="7 8">Ferrochelatase</fullName>
        <ecNumber evidence="7 8">4.98.1.1</ecNumber>
    </recommendedName>
    <alternativeName>
        <fullName evidence="7">Heme synthase</fullName>
    </alternativeName>
    <alternativeName>
        <fullName evidence="7">Protoheme ferro-lyase</fullName>
    </alternativeName>
</protein>
<dbReference type="RefSeq" id="WP_047134808.1">
    <property type="nucleotide sequence ID" value="NZ_CZVI01000006.1"/>
</dbReference>
<dbReference type="NCBIfam" id="TIGR00109">
    <property type="entry name" value="hemH"/>
    <property type="match status" value="1"/>
</dbReference>